<dbReference type="Proteomes" id="UP001055879">
    <property type="component" value="Linkage Group LG10"/>
</dbReference>
<reference evidence="2" key="1">
    <citation type="journal article" date="2022" name="Mol. Ecol. Resour.">
        <title>The genomes of chicory, endive, great burdock and yacon provide insights into Asteraceae palaeo-polyploidization history and plant inulin production.</title>
        <authorList>
            <person name="Fan W."/>
            <person name="Wang S."/>
            <person name="Wang H."/>
            <person name="Wang A."/>
            <person name="Jiang F."/>
            <person name="Liu H."/>
            <person name="Zhao H."/>
            <person name="Xu D."/>
            <person name="Zhang Y."/>
        </authorList>
    </citation>
    <scope>NUCLEOTIDE SEQUENCE [LARGE SCALE GENOMIC DNA]</scope>
    <source>
        <strain evidence="2">cv. Niubang</strain>
    </source>
</reference>
<proteinExistence type="predicted"/>
<accession>A0ACB8ZKN5</accession>
<sequence length="86" mass="10134">MLRRYSKQKLWEDISNVQVIKLRHVSDFFWGDAKEEGLNKLLYGVVGHDNRQYEHIDNIAKVVDESLVLMVDALMLLWSFFLHSSP</sequence>
<name>A0ACB8ZKN5_ARCLA</name>
<dbReference type="EMBL" id="CM042056">
    <property type="protein sequence ID" value="KAI3697901.1"/>
    <property type="molecule type" value="Genomic_DNA"/>
</dbReference>
<organism evidence="1 2">
    <name type="scientific">Arctium lappa</name>
    <name type="common">Greater burdock</name>
    <name type="synonym">Lappa major</name>
    <dbReference type="NCBI Taxonomy" id="4217"/>
    <lineage>
        <taxon>Eukaryota</taxon>
        <taxon>Viridiplantae</taxon>
        <taxon>Streptophyta</taxon>
        <taxon>Embryophyta</taxon>
        <taxon>Tracheophyta</taxon>
        <taxon>Spermatophyta</taxon>
        <taxon>Magnoliopsida</taxon>
        <taxon>eudicotyledons</taxon>
        <taxon>Gunneridae</taxon>
        <taxon>Pentapetalae</taxon>
        <taxon>asterids</taxon>
        <taxon>campanulids</taxon>
        <taxon>Asterales</taxon>
        <taxon>Asteraceae</taxon>
        <taxon>Carduoideae</taxon>
        <taxon>Cardueae</taxon>
        <taxon>Arctiinae</taxon>
        <taxon>Arctium</taxon>
    </lineage>
</organism>
<evidence type="ECO:0000313" key="2">
    <source>
        <dbReference type="Proteomes" id="UP001055879"/>
    </source>
</evidence>
<comment type="caution">
    <text evidence="1">The sequence shown here is derived from an EMBL/GenBank/DDBJ whole genome shotgun (WGS) entry which is preliminary data.</text>
</comment>
<reference evidence="1 2" key="2">
    <citation type="journal article" date="2022" name="Mol. Ecol. Resour.">
        <title>The genomes of chicory, endive, great burdock and yacon provide insights into Asteraceae paleo-polyploidization history and plant inulin production.</title>
        <authorList>
            <person name="Fan W."/>
            <person name="Wang S."/>
            <person name="Wang H."/>
            <person name="Wang A."/>
            <person name="Jiang F."/>
            <person name="Liu H."/>
            <person name="Zhao H."/>
            <person name="Xu D."/>
            <person name="Zhang Y."/>
        </authorList>
    </citation>
    <scope>NUCLEOTIDE SEQUENCE [LARGE SCALE GENOMIC DNA]</scope>
    <source>
        <strain evidence="2">cv. Niubang</strain>
    </source>
</reference>
<protein>
    <submittedName>
        <fullName evidence="1">Uncharacterized protein</fullName>
    </submittedName>
</protein>
<evidence type="ECO:0000313" key="1">
    <source>
        <dbReference type="EMBL" id="KAI3697901.1"/>
    </source>
</evidence>
<gene>
    <name evidence="1" type="ORF">L6452_31004</name>
</gene>
<keyword evidence="2" id="KW-1185">Reference proteome</keyword>